<organism evidence="1 2">
    <name type="scientific">Micavibrio aeruginosavorus</name>
    <dbReference type="NCBI Taxonomy" id="349221"/>
    <lineage>
        <taxon>Bacteria</taxon>
        <taxon>Pseudomonadati</taxon>
        <taxon>Bdellovibrionota</taxon>
        <taxon>Bdellovibrionia</taxon>
        <taxon>Bdellovibrionales</taxon>
        <taxon>Pseudobdellovibrionaceae</taxon>
        <taxon>Micavibrio</taxon>
    </lineage>
</organism>
<dbReference type="Proteomes" id="UP000595362">
    <property type="component" value="Chromosome"/>
</dbReference>
<dbReference type="AlphaFoldDB" id="A0A7T5R1U2"/>
<name>A0A7T5R1U2_9BACT</name>
<gene>
    <name evidence="1" type="ORF">HYS17_10890</name>
</gene>
<sequence>MTVVQQGGTPVQFLRITWNQNHVYESECILKLDAKTIYNIAAYPLTTEPGTKAFFEELQQRGAILHDLEDEDGERIPAIRELAKEGGHLLAYCHYQDGKKQDPAPGKAASVSFASPDYTRIKSLTFFQNGCMQDPAVGEPAYQSFGSRGFTADTSEIIIHAESVVGGRNEKFTVVQLNALNTRKGLIAPALPPTMQKYVIKPAA</sequence>
<dbReference type="EMBL" id="CP066681">
    <property type="protein sequence ID" value="QQG35990.1"/>
    <property type="molecule type" value="Genomic_DNA"/>
</dbReference>
<evidence type="ECO:0000313" key="1">
    <source>
        <dbReference type="EMBL" id="QQG35990.1"/>
    </source>
</evidence>
<evidence type="ECO:0000313" key="2">
    <source>
        <dbReference type="Proteomes" id="UP000595362"/>
    </source>
</evidence>
<proteinExistence type="predicted"/>
<accession>A0A7T5R1U2</accession>
<reference evidence="1 2" key="1">
    <citation type="submission" date="2020-07" db="EMBL/GenBank/DDBJ databases">
        <title>Huge and variable diversity of episymbiotic CPR bacteria and DPANN archaea in groundwater ecosystems.</title>
        <authorList>
            <person name="He C.Y."/>
            <person name="Keren R."/>
            <person name="Whittaker M."/>
            <person name="Farag I.F."/>
            <person name="Doudna J."/>
            <person name="Cate J.H.D."/>
            <person name="Banfield J.F."/>
        </authorList>
    </citation>
    <scope>NUCLEOTIDE SEQUENCE [LARGE SCALE GENOMIC DNA]</scope>
    <source>
        <strain evidence="1">NC_groundwater_70_Ag_B-0.1um_54_66</strain>
    </source>
</reference>
<protein>
    <submittedName>
        <fullName evidence="1">Uncharacterized protein</fullName>
    </submittedName>
</protein>